<dbReference type="WBParaSite" id="nRc.2.0.1.t19254-RA">
    <property type="protein sequence ID" value="nRc.2.0.1.t19254-RA"/>
    <property type="gene ID" value="nRc.2.0.1.g19254"/>
</dbReference>
<dbReference type="Proteomes" id="UP000887565">
    <property type="component" value="Unplaced"/>
</dbReference>
<reference evidence="2" key="1">
    <citation type="submission" date="2022-11" db="UniProtKB">
        <authorList>
            <consortium name="WormBaseParasite"/>
        </authorList>
    </citation>
    <scope>IDENTIFICATION</scope>
</reference>
<sequence>MEAEQRLRLASFILHCDLEVKASAVDFLFAVCMLLWLRHVKSLIENKLMDLLENIDLLYEITDEDWEEEYQVDRPSIRKDLFQMSSSN</sequence>
<protein>
    <submittedName>
        <fullName evidence="2">Uncharacterized protein</fullName>
    </submittedName>
</protein>
<keyword evidence="1" id="KW-1185">Reference proteome</keyword>
<proteinExistence type="predicted"/>
<name>A0A915IZJ3_ROMCU</name>
<evidence type="ECO:0000313" key="2">
    <source>
        <dbReference type="WBParaSite" id="nRc.2.0.1.t19254-RA"/>
    </source>
</evidence>
<evidence type="ECO:0000313" key="1">
    <source>
        <dbReference type="Proteomes" id="UP000887565"/>
    </source>
</evidence>
<organism evidence="1 2">
    <name type="scientific">Romanomermis culicivorax</name>
    <name type="common">Nematode worm</name>
    <dbReference type="NCBI Taxonomy" id="13658"/>
    <lineage>
        <taxon>Eukaryota</taxon>
        <taxon>Metazoa</taxon>
        <taxon>Ecdysozoa</taxon>
        <taxon>Nematoda</taxon>
        <taxon>Enoplea</taxon>
        <taxon>Dorylaimia</taxon>
        <taxon>Mermithida</taxon>
        <taxon>Mermithoidea</taxon>
        <taxon>Mermithidae</taxon>
        <taxon>Romanomermis</taxon>
    </lineage>
</organism>
<accession>A0A915IZJ3</accession>
<dbReference type="AlphaFoldDB" id="A0A915IZJ3"/>